<feature type="transmembrane region" description="Helical" evidence="1">
    <location>
        <begin position="30"/>
        <end position="50"/>
    </location>
</feature>
<reference evidence="2 3" key="1">
    <citation type="journal article" date="2014" name="BMC Genomics">
        <title>Comparative genome sequencing reveals chemotype-specific gene clusters in the toxigenic black mold Stachybotrys.</title>
        <authorList>
            <person name="Semeiks J."/>
            <person name="Borek D."/>
            <person name="Otwinowski Z."/>
            <person name="Grishin N.V."/>
        </authorList>
    </citation>
    <scope>NUCLEOTIDE SEQUENCE [LARGE SCALE GENOMIC DNA]</scope>
    <source>
        <strain evidence="2 3">IBT 40285</strain>
    </source>
</reference>
<dbReference type="AlphaFoldDB" id="A0A084QK06"/>
<dbReference type="Proteomes" id="UP000028524">
    <property type="component" value="Unassembled WGS sequence"/>
</dbReference>
<evidence type="ECO:0000313" key="3">
    <source>
        <dbReference type="Proteomes" id="UP000028524"/>
    </source>
</evidence>
<sequence>MAFAYATDHMFDGTRGKIFKRKMSKRHKHFLFMFGFVTAHELCHAFVGYLSQQCHRSVRFTPPAITHIGYGTSTRGEAGRFFEGLLLGGSLQFYKDVNDDDRQACLIQEAMMDSANDDMQVGVAHILDPQGFLWKIDPEAIKHMVEEPRGKPFQPLLPPPFA</sequence>
<dbReference type="EMBL" id="KL660690">
    <property type="protein sequence ID" value="KFA64291.1"/>
    <property type="molecule type" value="Genomic_DNA"/>
</dbReference>
<dbReference type="InParanoid" id="A0A084QK06"/>
<dbReference type="OrthoDB" id="5290015at2759"/>
<keyword evidence="1" id="KW-0472">Membrane</keyword>
<evidence type="ECO:0000313" key="2">
    <source>
        <dbReference type="EMBL" id="KFA64291.1"/>
    </source>
</evidence>
<accession>A0A084QK06</accession>
<protein>
    <submittedName>
        <fullName evidence="2">Uncharacterized protein</fullName>
    </submittedName>
</protein>
<proteinExistence type="predicted"/>
<keyword evidence="1" id="KW-1133">Transmembrane helix</keyword>
<gene>
    <name evidence="2" type="ORF">S40285_06073</name>
</gene>
<dbReference type="HOGENOM" id="CLU_1636526_0_0_1"/>
<keyword evidence="3" id="KW-1185">Reference proteome</keyword>
<evidence type="ECO:0000256" key="1">
    <source>
        <dbReference type="SAM" id="Phobius"/>
    </source>
</evidence>
<name>A0A084QK06_STAC4</name>
<organism evidence="2 3">
    <name type="scientific">Stachybotrys chlorohalonatus (strain IBT 40285)</name>
    <dbReference type="NCBI Taxonomy" id="1283841"/>
    <lineage>
        <taxon>Eukaryota</taxon>
        <taxon>Fungi</taxon>
        <taxon>Dikarya</taxon>
        <taxon>Ascomycota</taxon>
        <taxon>Pezizomycotina</taxon>
        <taxon>Sordariomycetes</taxon>
        <taxon>Hypocreomycetidae</taxon>
        <taxon>Hypocreales</taxon>
        <taxon>Stachybotryaceae</taxon>
        <taxon>Stachybotrys</taxon>
    </lineage>
</organism>
<keyword evidence="1" id="KW-0812">Transmembrane</keyword>